<sequence>MDIILLLYFIGMIWIVIAYLVKSTIVTGICIIIALGMFIWANIERRNEAARKDAERRRISEEALARIPHTQCFLSTDYLSALLINEDTKKFYIAKMEEDQPQFEIKEYTFNQIMEAAIEEDETILSLYPKEGLLGSTLPDSEGSSVVYMVESDDEDDDDEEEGEEETVEKLSLKMVVDDLGEPIVEYVFMEKDDAIAKDSEEYEEAFKNCNEWYQKISVIIKRLERVPVRQWR</sequence>
<organism evidence="2 3">
    <name type="scientific">Lysinibacillus contaminans</name>
    <dbReference type="NCBI Taxonomy" id="1293441"/>
    <lineage>
        <taxon>Bacteria</taxon>
        <taxon>Bacillati</taxon>
        <taxon>Bacillota</taxon>
        <taxon>Bacilli</taxon>
        <taxon>Bacillales</taxon>
        <taxon>Bacillaceae</taxon>
        <taxon>Lysinibacillus</taxon>
    </lineage>
</organism>
<gene>
    <name evidence="2" type="ORF">AEA09_00340</name>
</gene>
<keyword evidence="1" id="KW-0472">Membrane</keyword>
<evidence type="ECO:0000313" key="2">
    <source>
        <dbReference type="EMBL" id="KOS71497.1"/>
    </source>
</evidence>
<reference evidence="3" key="1">
    <citation type="submission" date="2015-07" db="EMBL/GenBank/DDBJ databases">
        <title>Fjat-14205 dsm 2895.</title>
        <authorList>
            <person name="Liu B."/>
            <person name="Wang J."/>
            <person name="Zhu Y."/>
            <person name="Liu G."/>
            <person name="Chen Q."/>
            <person name="Chen Z."/>
            <person name="Lan J."/>
            <person name="Che J."/>
            <person name="Ge C."/>
            <person name="Shi H."/>
            <person name="Pan Z."/>
            <person name="Liu X."/>
        </authorList>
    </citation>
    <scope>NUCLEOTIDE SEQUENCE [LARGE SCALE GENOMIC DNA]</scope>
    <source>
        <strain evidence="3">DSM 25560</strain>
    </source>
</reference>
<evidence type="ECO:0000256" key="1">
    <source>
        <dbReference type="SAM" id="Phobius"/>
    </source>
</evidence>
<proteinExistence type="predicted"/>
<comment type="caution">
    <text evidence="2">The sequence shown here is derived from an EMBL/GenBank/DDBJ whole genome shotgun (WGS) entry which is preliminary data.</text>
</comment>
<keyword evidence="1" id="KW-1133">Transmembrane helix</keyword>
<dbReference type="EMBL" id="LGRV01000001">
    <property type="protein sequence ID" value="KOS71497.1"/>
    <property type="molecule type" value="Genomic_DNA"/>
</dbReference>
<accession>A0ABR5K520</accession>
<dbReference type="RefSeq" id="WP_053581959.1">
    <property type="nucleotide sequence ID" value="NZ_LGRV01000001.1"/>
</dbReference>
<evidence type="ECO:0000313" key="3">
    <source>
        <dbReference type="Proteomes" id="UP000050668"/>
    </source>
</evidence>
<keyword evidence="1" id="KW-0812">Transmembrane</keyword>
<keyword evidence="3" id="KW-1185">Reference proteome</keyword>
<protein>
    <submittedName>
        <fullName evidence="2">Uncharacterized protein</fullName>
    </submittedName>
</protein>
<name>A0ABR5K520_9BACI</name>
<dbReference type="Proteomes" id="UP000050668">
    <property type="component" value="Unassembled WGS sequence"/>
</dbReference>
<feature type="transmembrane region" description="Helical" evidence="1">
    <location>
        <begin position="6"/>
        <end position="39"/>
    </location>
</feature>